<dbReference type="EMBL" id="GBBM01007980">
    <property type="protein sequence ID" value="JAC27438.1"/>
    <property type="molecule type" value="mRNA"/>
</dbReference>
<reference evidence="1" key="1">
    <citation type="submission" date="2014-03" db="EMBL/GenBank/DDBJ databases">
        <title>The sialotranscriptome of Amblyomma triste, Amblyomma parvum and Amblyomma cajennense ticks, uncovered by 454-based RNA-seq.</title>
        <authorList>
            <person name="Garcia G.R."/>
            <person name="Gardinassi L.G."/>
            <person name="Ribeiro J.M."/>
            <person name="Anatriello E."/>
            <person name="Ferreira B.R."/>
            <person name="Moreira H.N."/>
            <person name="Mafra C."/>
            <person name="Olegario M.M."/>
            <person name="Szabo P.J."/>
            <person name="Miranda-Santos I.K."/>
            <person name="Maruyama S.R."/>
        </authorList>
    </citation>
    <scope>NUCLEOTIDE SEQUENCE</scope>
    <source>
        <strain evidence="1">Mato Grasso do Sul</strain>
        <tissue evidence="1">Salivary glands</tissue>
    </source>
</reference>
<dbReference type="AlphaFoldDB" id="A0A023G384"/>
<feature type="non-terminal residue" evidence="1">
    <location>
        <position position="81"/>
    </location>
</feature>
<protein>
    <submittedName>
        <fullName evidence="1">Putative secreted protein</fullName>
    </submittedName>
</protein>
<evidence type="ECO:0000313" key="1">
    <source>
        <dbReference type="EMBL" id="JAC27438.1"/>
    </source>
</evidence>
<organism evidence="1">
    <name type="scientific">Amblyomma triste</name>
    <name type="common">Neotropical tick</name>
    <dbReference type="NCBI Taxonomy" id="251400"/>
    <lineage>
        <taxon>Eukaryota</taxon>
        <taxon>Metazoa</taxon>
        <taxon>Ecdysozoa</taxon>
        <taxon>Arthropoda</taxon>
        <taxon>Chelicerata</taxon>
        <taxon>Arachnida</taxon>
        <taxon>Acari</taxon>
        <taxon>Parasitiformes</taxon>
        <taxon>Ixodida</taxon>
        <taxon>Ixodoidea</taxon>
        <taxon>Ixodidae</taxon>
        <taxon>Amblyomminae</taxon>
        <taxon>Amblyomma</taxon>
    </lineage>
</organism>
<sequence length="81" mass="8978">MCVASAPISAGTPVKSWTTVRLAAVLLYTWISWWKAASGQLADNTYNQETKTNAFIVAFVKRLEHAIGMLKCLHQLLRLAT</sequence>
<proteinExistence type="evidence at transcript level"/>
<name>A0A023G384_AMBTT</name>
<accession>A0A023G384</accession>